<dbReference type="KEGG" id="tnp:Tnap_0861"/>
<dbReference type="Gene3D" id="3.40.50.720">
    <property type="entry name" value="NAD(P)-binding Rossmann-like Domain"/>
    <property type="match status" value="1"/>
</dbReference>
<dbReference type="GO" id="GO:0071555">
    <property type="term" value="P:cell wall organization"/>
    <property type="evidence" value="ECO:0007669"/>
    <property type="project" value="UniProtKB-KW"/>
</dbReference>
<feature type="domain" description="Mur ligase central" evidence="17">
    <location>
        <begin position="107"/>
        <end position="276"/>
    </location>
</feature>
<dbReference type="InterPro" id="IPR036565">
    <property type="entry name" value="Mur-like_cat_sf"/>
</dbReference>
<dbReference type="HOGENOM" id="CLU_028104_2_2_0"/>
<evidence type="ECO:0000256" key="10">
    <source>
        <dbReference type="ARBA" id="ARBA00022984"/>
    </source>
</evidence>
<dbReference type="SUPFAM" id="SSF51984">
    <property type="entry name" value="MurCD N-terminal domain"/>
    <property type="match status" value="1"/>
</dbReference>
<keyword evidence="10 14" id="KW-0573">Peptidoglycan synthesis</keyword>
<comment type="similarity">
    <text evidence="14">Belongs to the MurCDEF family.</text>
</comment>
<reference evidence="18 19" key="1">
    <citation type="submission" date="2009-12" db="EMBL/GenBank/DDBJ databases">
        <title>Complete sequence of Thermotoga petrophila RKU-1.</title>
        <authorList>
            <consortium name="US DOE Joint Genome Institute"/>
            <person name="Lucas S."/>
            <person name="Copeland A."/>
            <person name="Lapidus A."/>
            <person name="Glavina del Rio T."/>
            <person name="Dalin E."/>
            <person name="Tice H."/>
            <person name="Bruce D."/>
            <person name="Goodwin L."/>
            <person name="Pitluck S."/>
            <person name="Munk A.C."/>
            <person name="Brettin T."/>
            <person name="Detter J.C."/>
            <person name="Han C."/>
            <person name="Tapia R."/>
            <person name="Larimer F."/>
            <person name="Land M."/>
            <person name="Hauser L."/>
            <person name="Kyrpides N."/>
            <person name="Mikhailova N."/>
            <person name="Nelson K.E."/>
            <person name="Gogarten J.P."/>
            <person name="Noll K.M."/>
        </authorList>
    </citation>
    <scope>NUCLEOTIDE SEQUENCE [LARGE SCALE GENOMIC DNA]</scope>
    <source>
        <strain evidence="19">ATCC BAA-489 / DSM 13996 / JCM 10882 / RKU-10</strain>
    </source>
</reference>
<dbReference type="SUPFAM" id="SSF53623">
    <property type="entry name" value="MurD-like peptide ligases, catalytic domain"/>
    <property type="match status" value="1"/>
</dbReference>
<dbReference type="PANTHER" id="PTHR43445:SF3">
    <property type="entry name" value="UDP-N-ACETYLMURAMATE--L-ALANINE LIGASE"/>
    <property type="match status" value="1"/>
</dbReference>
<dbReference type="SUPFAM" id="SSF53244">
    <property type="entry name" value="MurD-like peptide ligases, peptide-binding domain"/>
    <property type="match status" value="1"/>
</dbReference>
<evidence type="ECO:0000256" key="6">
    <source>
        <dbReference type="ARBA" id="ARBA00022618"/>
    </source>
</evidence>
<comment type="pathway">
    <text evidence="2 14">Cell wall biogenesis; peptidoglycan biosynthesis.</text>
</comment>
<evidence type="ECO:0000256" key="3">
    <source>
        <dbReference type="ARBA" id="ARBA00012211"/>
    </source>
</evidence>
<evidence type="ECO:0000259" key="17">
    <source>
        <dbReference type="Pfam" id="PF08245"/>
    </source>
</evidence>
<dbReference type="Gene3D" id="3.40.1190.10">
    <property type="entry name" value="Mur-like, catalytic domain"/>
    <property type="match status" value="1"/>
</dbReference>
<keyword evidence="5 14" id="KW-0436">Ligase</keyword>
<dbReference type="InterPro" id="IPR050061">
    <property type="entry name" value="MurCDEF_pg_biosynth"/>
</dbReference>
<proteinExistence type="inferred from homology"/>
<evidence type="ECO:0000256" key="9">
    <source>
        <dbReference type="ARBA" id="ARBA00022960"/>
    </source>
</evidence>
<dbReference type="InterPro" id="IPR036615">
    <property type="entry name" value="Mur_ligase_C_dom_sf"/>
</dbReference>
<evidence type="ECO:0000256" key="13">
    <source>
        <dbReference type="ARBA" id="ARBA00047833"/>
    </source>
</evidence>
<evidence type="ECO:0000256" key="7">
    <source>
        <dbReference type="ARBA" id="ARBA00022741"/>
    </source>
</evidence>
<dbReference type="InterPro" id="IPR005758">
    <property type="entry name" value="UDP-N-AcMur_Ala_ligase_MurC"/>
</dbReference>
<sequence length="457" mass="51835">MKIHFVGIGGIGMSAVALHEFLNGNDVYGSNIEETERTAYLRKLGIPIFVPHSADNWYDPDLVIKTPAVRDDNPEIVRARMERVPVENRLHYFRDILKREKKEEFAVTGTDGKTTTTAMVAHVLKHLKKSPTVFLGGIMDSLEHGNYEKGNGPVVYELDESEEFFSEFSPNYLIITNARGDHLENYGNSLSRYRSAFEKIGKNADLIVTFAEDELTSHLGDVTFGVKKGTYTLEMRSASRAEQKAVVEKNGKRYLEFKLKVPGFHNVLNALAVIALFDSLGYDLAPALEALETFRGVHRRFSIAFHDPETNIYVIDDYAHTPDEIRNLLQTAKEVFENEKIVVIFQPHRYSRLEREDGNFAKALQLADEVVVTEVYDAFEEKKNNISGKMIWDSLRSLGKEAYFVEKLPELEKIIPVSENTVFLFVGAGDIIYSSRRFVERYQSSKSSPSRVLGSNK</sequence>
<dbReference type="Proteomes" id="UP000000940">
    <property type="component" value="Chromosome"/>
</dbReference>
<dbReference type="InterPro" id="IPR013221">
    <property type="entry name" value="Mur_ligase_cen"/>
</dbReference>
<dbReference type="GO" id="GO:0009252">
    <property type="term" value="P:peptidoglycan biosynthetic process"/>
    <property type="evidence" value="ECO:0007669"/>
    <property type="project" value="UniProtKB-UniRule"/>
</dbReference>
<evidence type="ECO:0000256" key="11">
    <source>
        <dbReference type="ARBA" id="ARBA00023306"/>
    </source>
</evidence>
<evidence type="ECO:0000256" key="8">
    <source>
        <dbReference type="ARBA" id="ARBA00022840"/>
    </source>
</evidence>
<dbReference type="EMBL" id="CP001839">
    <property type="protein sequence ID" value="ADA66953.1"/>
    <property type="molecule type" value="Genomic_DNA"/>
</dbReference>
<name>D2C7L7_THEP2</name>
<keyword evidence="12 14" id="KW-0961">Cell wall biogenesis/degradation</keyword>
<evidence type="ECO:0000256" key="4">
    <source>
        <dbReference type="ARBA" id="ARBA00022490"/>
    </source>
</evidence>
<keyword evidence="8 14" id="KW-0067">ATP-binding</keyword>
<keyword evidence="4 14" id="KW-0963">Cytoplasm</keyword>
<dbReference type="NCBIfam" id="TIGR01082">
    <property type="entry name" value="murC"/>
    <property type="match status" value="1"/>
</dbReference>
<dbReference type="InterPro" id="IPR004101">
    <property type="entry name" value="Mur_ligase_C"/>
</dbReference>
<keyword evidence="9 14" id="KW-0133">Cell shape</keyword>
<evidence type="ECO:0000256" key="12">
    <source>
        <dbReference type="ARBA" id="ARBA00023316"/>
    </source>
</evidence>
<comment type="catalytic activity">
    <reaction evidence="13 14">
        <text>UDP-N-acetyl-alpha-D-muramate + L-alanine + ATP = UDP-N-acetyl-alpha-D-muramoyl-L-alanine + ADP + phosphate + H(+)</text>
        <dbReference type="Rhea" id="RHEA:23372"/>
        <dbReference type="ChEBI" id="CHEBI:15378"/>
        <dbReference type="ChEBI" id="CHEBI:30616"/>
        <dbReference type="ChEBI" id="CHEBI:43474"/>
        <dbReference type="ChEBI" id="CHEBI:57972"/>
        <dbReference type="ChEBI" id="CHEBI:70757"/>
        <dbReference type="ChEBI" id="CHEBI:83898"/>
        <dbReference type="ChEBI" id="CHEBI:456216"/>
        <dbReference type="EC" id="6.3.2.8"/>
    </reaction>
</comment>
<evidence type="ECO:0000256" key="1">
    <source>
        <dbReference type="ARBA" id="ARBA00004496"/>
    </source>
</evidence>
<dbReference type="HAMAP" id="MF_00046">
    <property type="entry name" value="MurC"/>
    <property type="match status" value="1"/>
</dbReference>
<evidence type="ECO:0000256" key="2">
    <source>
        <dbReference type="ARBA" id="ARBA00004752"/>
    </source>
</evidence>
<evidence type="ECO:0000256" key="14">
    <source>
        <dbReference type="HAMAP-Rule" id="MF_00046"/>
    </source>
</evidence>
<feature type="domain" description="Mur ligase C-terminal" evidence="16">
    <location>
        <begin position="310"/>
        <end position="429"/>
    </location>
</feature>
<dbReference type="GO" id="GO:0008763">
    <property type="term" value="F:UDP-N-acetylmuramate-L-alanine ligase activity"/>
    <property type="evidence" value="ECO:0007669"/>
    <property type="project" value="UniProtKB-UniRule"/>
</dbReference>
<evidence type="ECO:0000259" key="16">
    <source>
        <dbReference type="Pfam" id="PF02875"/>
    </source>
</evidence>
<evidence type="ECO:0000313" key="19">
    <source>
        <dbReference type="Proteomes" id="UP000000940"/>
    </source>
</evidence>
<dbReference type="AlphaFoldDB" id="D2C7L7"/>
<keyword evidence="6 14" id="KW-0132">Cell division</keyword>
<protein>
    <recommendedName>
        <fullName evidence="3 14">UDP-N-acetylmuramate--L-alanine ligase</fullName>
        <ecNumber evidence="3 14">6.3.2.8</ecNumber>
    </recommendedName>
    <alternativeName>
        <fullName evidence="14">UDP-N-acetylmuramoyl-L-alanine synthetase</fullName>
    </alternativeName>
</protein>
<accession>D2C7L7</accession>
<dbReference type="Gene3D" id="3.90.190.20">
    <property type="entry name" value="Mur ligase, C-terminal domain"/>
    <property type="match status" value="1"/>
</dbReference>
<feature type="binding site" evidence="14">
    <location>
        <begin position="109"/>
        <end position="115"/>
    </location>
    <ligand>
        <name>ATP</name>
        <dbReference type="ChEBI" id="CHEBI:30616"/>
    </ligand>
</feature>
<dbReference type="GO" id="GO:0051301">
    <property type="term" value="P:cell division"/>
    <property type="evidence" value="ECO:0007669"/>
    <property type="project" value="UniProtKB-KW"/>
</dbReference>
<evidence type="ECO:0000313" key="18">
    <source>
        <dbReference type="EMBL" id="ADA66953.1"/>
    </source>
</evidence>
<keyword evidence="19" id="KW-1185">Reference proteome</keyword>
<dbReference type="GO" id="GO:0008360">
    <property type="term" value="P:regulation of cell shape"/>
    <property type="evidence" value="ECO:0007669"/>
    <property type="project" value="UniProtKB-KW"/>
</dbReference>
<gene>
    <name evidence="14" type="primary">murC</name>
    <name evidence="18" type="ordered locus">Tnap_0861</name>
</gene>
<keyword evidence="11 14" id="KW-0131">Cell cycle</keyword>
<dbReference type="InterPro" id="IPR000713">
    <property type="entry name" value="Mur_ligase_N"/>
</dbReference>
<evidence type="ECO:0000259" key="15">
    <source>
        <dbReference type="Pfam" id="PF01225"/>
    </source>
</evidence>
<dbReference type="RefSeq" id="WP_012896189.1">
    <property type="nucleotide sequence ID" value="NC_013642.1"/>
</dbReference>
<dbReference type="GO" id="GO:0005737">
    <property type="term" value="C:cytoplasm"/>
    <property type="evidence" value="ECO:0007669"/>
    <property type="project" value="UniProtKB-SubCell"/>
</dbReference>
<comment type="function">
    <text evidence="14">Cell wall formation.</text>
</comment>
<dbReference type="UniPathway" id="UPA00219"/>
<dbReference type="Pfam" id="PF08245">
    <property type="entry name" value="Mur_ligase_M"/>
    <property type="match status" value="1"/>
</dbReference>
<dbReference type="EC" id="6.3.2.8" evidence="3 14"/>
<dbReference type="GO" id="GO:0005524">
    <property type="term" value="F:ATP binding"/>
    <property type="evidence" value="ECO:0007669"/>
    <property type="project" value="UniProtKB-UniRule"/>
</dbReference>
<dbReference type="Pfam" id="PF01225">
    <property type="entry name" value="Mur_ligase"/>
    <property type="match status" value="1"/>
</dbReference>
<organism evidence="18 19">
    <name type="scientific">Thermotoga petrophila (strain ATCC BAA-489 / DSM 13996 / JCM 10882 / RKU-10)</name>
    <name type="common">Thermotoga naphthophila</name>
    <dbReference type="NCBI Taxonomy" id="590168"/>
    <lineage>
        <taxon>Bacteria</taxon>
        <taxon>Thermotogati</taxon>
        <taxon>Thermotogota</taxon>
        <taxon>Thermotogae</taxon>
        <taxon>Thermotogales</taxon>
        <taxon>Thermotogaceae</taxon>
        <taxon>Thermotoga</taxon>
    </lineage>
</organism>
<dbReference type="Pfam" id="PF02875">
    <property type="entry name" value="Mur_ligase_C"/>
    <property type="match status" value="1"/>
</dbReference>
<comment type="subcellular location">
    <subcellularLocation>
        <location evidence="1 14">Cytoplasm</location>
    </subcellularLocation>
</comment>
<keyword evidence="7 14" id="KW-0547">Nucleotide-binding</keyword>
<dbReference type="PANTHER" id="PTHR43445">
    <property type="entry name" value="UDP-N-ACETYLMURAMATE--L-ALANINE LIGASE-RELATED"/>
    <property type="match status" value="1"/>
</dbReference>
<evidence type="ECO:0000256" key="5">
    <source>
        <dbReference type="ARBA" id="ARBA00022598"/>
    </source>
</evidence>
<feature type="domain" description="Mur ligase N-terminal catalytic" evidence="15">
    <location>
        <begin position="2"/>
        <end position="99"/>
    </location>
</feature>